<evidence type="ECO:0000256" key="11">
    <source>
        <dbReference type="PIRSR" id="PIRSR000108-1"/>
    </source>
</evidence>
<feature type="binding site" evidence="14">
    <location>
        <position position="125"/>
    </location>
    <ligand>
        <name>NADP(+)</name>
        <dbReference type="ChEBI" id="CHEBI:58349"/>
    </ligand>
</feature>
<feature type="binding site" evidence="12">
    <location>
        <position position="152"/>
    </location>
    <ligand>
        <name>D-threo-isocitrate</name>
        <dbReference type="ChEBI" id="CHEBI:15562"/>
    </ligand>
</feature>
<evidence type="ECO:0000256" key="6">
    <source>
        <dbReference type="ARBA" id="ARBA00022857"/>
    </source>
</evidence>
<evidence type="ECO:0000256" key="10">
    <source>
        <dbReference type="PIRNR" id="PIRNR000108"/>
    </source>
</evidence>
<dbReference type="GO" id="GO:0004450">
    <property type="term" value="F:isocitrate dehydrogenase (NADP+) activity"/>
    <property type="evidence" value="ECO:0007669"/>
    <property type="project" value="UniProtKB-EC"/>
</dbReference>
<protein>
    <recommendedName>
        <fullName evidence="10">Isocitrate dehydrogenase [NADP]</fullName>
        <ecNumber evidence="10">1.1.1.42</ecNumber>
    </recommendedName>
</protein>
<name>A0A5C3LI29_9AGAR</name>
<feature type="binding site" evidence="14">
    <location>
        <begin position="118"/>
        <end position="120"/>
    </location>
    <ligand>
        <name>NADP(+)</name>
        <dbReference type="ChEBI" id="CHEBI:58349"/>
    </ligand>
</feature>
<evidence type="ECO:0000256" key="4">
    <source>
        <dbReference type="ARBA" id="ARBA00022723"/>
    </source>
</evidence>
<dbReference type="GO" id="GO:0000287">
    <property type="term" value="F:magnesium ion binding"/>
    <property type="evidence" value="ECO:0007669"/>
    <property type="project" value="InterPro"/>
</dbReference>
<evidence type="ECO:0000313" key="17">
    <source>
        <dbReference type="Proteomes" id="UP000308652"/>
    </source>
</evidence>
<dbReference type="GO" id="GO:0006099">
    <property type="term" value="P:tricarboxylic acid cycle"/>
    <property type="evidence" value="ECO:0007669"/>
    <property type="project" value="UniProtKB-KW"/>
</dbReference>
<dbReference type="EMBL" id="ML213702">
    <property type="protein sequence ID" value="TFK31843.1"/>
    <property type="molecule type" value="Genomic_DNA"/>
</dbReference>
<evidence type="ECO:0000256" key="14">
    <source>
        <dbReference type="PIRSR" id="PIRSR000108-4"/>
    </source>
</evidence>
<feature type="binding site" evidence="12">
    <location>
        <position position="120"/>
    </location>
    <ligand>
        <name>D-threo-isocitrate</name>
        <dbReference type="ChEBI" id="CHEBI:15562"/>
    </ligand>
</feature>
<dbReference type="AlphaFoldDB" id="A0A5C3LI29"/>
<evidence type="ECO:0000256" key="9">
    <source>
        <dbReference type="ARBA" id="ARBA00023554"/>
    </source>
</evidence>
<evidence type="ECO:0000256" key="8">
    <source>
        <dbReference type="ARBA" id="ARBA00023211"/>
    </source>
</evidence>
<evidence type="ECO:0000256" key="7">
    <source>
        <dbReference type="ARBA" id="ARBA00023002"/>
    </source>
</evidence>
<feature type="binding site" evidence="12">
    <location>
        <begin position="137"/>
        <end position="143"/>
    </location>
    <ligand>
        <name>D-threo-isocitrate</name>
        <dbReference type="ChEBI" id="CHEBI:15562"/>
    </ligand>
</feature>
<dbReference type="PROSITE" id="PS00470">
    <property type="entry name" value="IDH_IMDH"/>
    <property type="match status" value="1"/>
</dbReference>
<evidence type="ECO:0000256" key="12">
    <source>
        <dbReference type="PIRSR" id="PIRSR000108-2"/>
    </source>
</evidence>
<dbReference type="InterPro" id="IPR004790">
    <property type="entry name" value="Isocitrate_DH_NADP"/>
</dbReference>
<dbReference type="InterPro" id="IPR019818">
    <property type="entry name" value="IsoCit/isopropylmalate_DH_CS"/>
</dbReference>
<dbReference type="NCBIfam" id="TIGR00127">
    <property type="entry name" value="nadp_idh_euk"/>
    <property type="match status" value="1"/>
</dbReference>
<evidence type="ECO:0000256" key="3">
    <source>
        <dbReference type="ARBA" id="ARBA00022532"/>
    </source>
</evidence>
<feature type="domain" description="Isopropylmalate dehydrogenase-like" evidence="15">
    <location>
        <begin position="52"/>
        <end position="443"/>
    </location>
</feature>
<dbReference type="PANTHER" id="PTHR11822">
    <property type="entry name" value="NADP-SPECIFIC ISOCITRATE DEHYDROGENASE"/>
    <property type="match status" value="1"/>
</dbReference>
<keyword evidence="17" id="KW-1185">Reference proteome</keyword>
<dbReference type="STRING" id="68775.A0A5C3LI29"/>
<evidence type="ECO:0000259" key="15">
    <source>
        <dbReference type="SMART" id="SM01329"/>
    </source>
</evidence>
<dbReference type="OrthoDB" id="248923at2759"/>
<dbReference type="SMART" id="SM01329">
    <property type="entry name" value="Iso_dh"/>
    <property type="match status" value="1"/>
</dbReference>
<feature type="binding site" evidence="13">
    <location>
        <position position="317"/>
    </location>
    <ligand>
        <name>Mn(2+)</name>
        <dbReference type="ChEBI" id="CHEBI:29035"/>
    </ligand>
</feature>
<gene>
    <name evidence="16" type="ORF">BDQ12DRAFT_693467</name>
</gene>
<evidence type="ECO:0000256" key="13">
    <source>
        <dbReference type="PIRSR" id="PIRSR000108-3"/>
    </source>
</evidence>
<dbReference type="EC" id="1.1.1.42" evidence="10"/>
<sequence>MWTSGSRNLRAISNRLNIKACSPSAASQPTRAFATSFARYNKMSKKIVVQNPVVELDGDEMTRIIWKKIREELILPYLQLDIKYYDLGLEYRDKTNDQVTVESADAILKYGVGIKCATITPDEARVEEFKLKEMWRSPNGTIRNILGGTVFREPIILSRIPKPIPGWVKPIVIGRHAFGDQYRSTDFVAPGPGKLQLVYTPADGSDATTMNVYDFKGPGVAMSMYNTDESITGFAHSSFKMAIAKKMPLFMSTKNTILKKYDGRFKDIFQEIYDNQYKSQFEELGIYYEHRLIDDMVAQAIKSSGGFVWATKNYDGDVQSDILAQGFGSLGMMTSELLTPDGKIIESEAAHGTVTRHYREWQKGNETSTNPVASIFAWTRGLLHRAKLDNNEPLRAFCQDLEDSCIEVIDKDGLMTKDLAIAIHGKDMKREHWVITDVYMDAVNAKLQKKLAARAPKL</sequence>
<dbReference type="Proteomes" id="UP000308652">
    <property type="component" value="Unassembled WGS sequence"/>
</dbReference>
<evidence type="ECO:0000313" key="16">
    <source>
        <dbReference type="EMBL" id="TFK31843.1"/>
    </source>
</evidence>
<organism evidence="16 17">
    <name type="scientific">Crucibulum laeve</name>
    <dbReference type="NCBI Taxonomy" id="68775"/>
    <lineage>
        <taxon>Eukaryota</taxon>
        <taxon>Fungi</taxon>
        <taxon>Dikarya</taxon>
        <taxon>Basidiomycota</taxon>
        <taxon>Agaricomycotina</taxon>
        <taxon>Agaricomycetes</taxon>
        <taxon>Agaricomycetidae</taxon>
        <taxon>Agaricales</taxon>
        <taxon>Agaricineae</taxon>
        <taxon>Nidulariaceae</taxon>
        <taxon>Crucibulum</taxon>
    </lineage>
</organism>
<proteinExistence type="inferred from homology"/>
<comment type="similarity">
    <text evidence="2 10">Belongs to the isocitrate and isopropylmalate dehydrogenases family.</text>
</comment>
<evidence type="ECO:0000256" key="2">
    <source>
        <dbReference type="ARBA" id="ARBA00007769"/>
    </source>
</evidence>
<dbReference type="PIRSF" id="PIRSF000108">
    <property type="entry name" value="IDH_NADP"/>
    <property type="match status" value="1"/>
</dbReference>
<dbReference type="GO" id="GO:0051287">
    <property type="term" value="F:NAD binding"/>
    <property type="evidence" value="ECO:0007669"/>
    <property type="project" value="InterPro"/>
</dbReference>
<dbReference type="PANTHER" id="PTHR11822:SF21">
    <property type="entry name" value="ISOCITRATE DEHYDROGENASE [NADP], MITOCHONDRIAL"/>
    <property type="match status" value="1"/>
</dbReference>
<feature type="site" description="Critical for catalysis" evidence="11">
    <location>
        <position position="182"/>
    </location>
</feature>
<dbReference type="SUPFAM" id="SSF53659">
    <property type="entry name" value="Isocitrate/Isopropylmalate dehydrogenase-like"/>
    <property type="match status" value="1"/>
</dbReference>
<dbReference type="InterPro" id="IPR024084">
    <property type="entry name" value="IsoPropMal-DH-like_dom"/>
</dbReference>
<keyword evidence="8 10" id="KW-0464">Manganese</keyword>
<evidence type="ECO:0000256" key="5">
    <source>
        <dbReference type="ARBA" id="ARBA00022842"/>
    </source>
</evidence>
<dbReference type="GO" id="GO:0006739">
    <property type="term" value="P:NADP+ metabolic process"/>
    <property type="evidence" value="ECO:0007669"/>
    <property type="project" value="TreeGrafter"/>
</dbReference>
<comment type="cofactor">
    <cofactor evidence="1">
        <name>Mn(2+)</name>
        <dbReference type="ChEBI" id="CHEBI:29035"/>
    </cofactor>
</comment>
<feature type="binding site" evidence="14">
    <location>
        <begin position="352"/>
        <end position="357"/>
    </location>
    <ligand>
        <name>NADP(+)</name>
        <dbReference type="ChEBI" id="CHEBI:58349"/>
    </ligand>
</feature>
<feature type="binding site" evidence="14">
    <location>
        <position position="370"/>
    </location>
    <ligand>
        <name>NADP(+)</name>
        <dbReference type="ChEBI" id="CHEBI:58349"/>
    </ligand>
</feature>
<feature type="binding site" evidence="12">
    <location>
        <position position="175"/>
    </location>
    <ligand>
        <name>D-threo-isocitrate</name>
        <dbReference type="ChEBI" id="CHEBI:15562"/>
    </ligand>
</feature>
<keyword evidence="3 10" id="KW-0816">Tricarboxylic acid cycle</keyword>
<comment type="catalytic activity">
    <reaction evidence="9 10">
        <text>D-threo-isocitrate + NADP(+) = 2-oxoglutarate + CO2 + NADPH</text>
        <dbReference type="Rhea" id="RHEA:19629"/>
        <dbReference type="ChEBI" id="CHEBI:15562"/>
        <dbReference type="ChEBI" id="CHEBI:16526"/>
        <dbReference type="ChEBI" id="CHEBI:16810"/>
        <dbReference type="ChEBI" id="CHEBI:57783"/>
        <dbReference type="ChEBI" id="CHEBI:58349"/>
        <dbReference type="EC" id="1.1.1.42"/>
    </reaction>
</comment>
<keyword evidence="5 10" id="KW-0460">Magnesium</keyword>
<dbReference type="GO" id="GO:0005739">
    <property type="term" value="C:mitochondrion"/>
    <property type="evidence" value="ECO:0007669"/>
    <property type="project" value="TreeGrafter"/>
</dbReference>
<feature type="site" description="Critical for catalysis" evidence="11">
    <location>
        <position position="254"/>
    </location>
</feature>
<feature type="binding site" evidence="13">
    <location>
        <position position="294"/>
    </location>
    <ligand>
        <name>Mn(2+)</name>
        <dbReference type="ChEBI" id="CHEBI:29035"/>
    </ligand>
</feature>
<keyword evidence="7 10" id="KW-0560">Oxidoreductase</keyword>
<reference evidence="16 17" key="1">
    <citation type="journal article" date="2019" name="Nat. Ecol. Evol.">
        <title>Megaphylogeny resolves global patterns of mushroom evolution.</title>
        <authorList>
            <person name="Varga T."/>
            <person name="Krizsan K."/>
            <person name="Foldi C."/>
            <person name="Dima B."/>
            <person name="Sanchez-Garcia M."/>
            <person name="Sanchez-Ramirez S."/>
            <person name="Szollosi G.J."/>
            <person name="Szarkandi J.G."/>
            <person name="Papp V."/>
            <person name="Albert L."/>
            <person name="Andreopoulos W."/>
            <person name="Angelini C."/>
            <person name="Antonin V."/>
            <person name="Barry K.W."/>
            <person name="Bougher N.L."/>
            <person name="Buchanan P."/>
            <person name="Buyck B."/>
            <person name="Bense V."/>
            <person name="Catcheside P."/>
            <person name="Chovatia M."/>
            <person name="Cooper J."/>
            <person name="Damon W."/>
            <person name="Desjardin D."/>
            <person name="Finy P."/>
            <person name="Geml J."/>
            <person name="Haridas S."/>
            <person name="Hughes K."/>
            <person name="Justo A."/>
            <person name="Karasinski D."/>
            <person name="Kautmanova I."/>
            <person name="Kiss B."/>
            <person name="Kocsube S."/>
            <person name="Kotiranta H."/>
            <person name="LaButti K.M."/>
            <person name="Lechner B.E."/>
            <person name="Liimatainen K."/>
            <person name="Lipzen A."/>
            <person name="Lukacs Z."/>
            <person name="Mihaltcheva S."/>
            <person name="Morgado L.N."/>
            <person name="Niskanen T."/>
            <person name="Noordeloos M.E."/>
            <person name="Ohm R.A."/>
            <person name="Ortiz-Santana B."/>
            <person name="Ovrebo C."/>
            <person name="Racz N."/>
            <person name="Riley R."/>
            <person name="Savchenko A."/>
            <person name="Shiryaev A."/>
            <person name="Soop K."/>
            <person name="Spirin V."/>
            <person name="Szebenyi C."/>
            <person name="Tomsovsky M."/>
            <person name="Tulloss R.E."/>
            <person name="Uehling J."/>
            <person name="Grigoriev I.V."/>
            <person name="Vagvolgyi C."/>
            <person name="Papp T."/>
            <person name="Martin F.M."/>
            <person name="Miettinen O."/>
            <person name="Hibbett D.S."/>
            <person name="Nagy L.G."/>
        </authorList>
    </citation>
    <scope>NUCLEOTIDE SEQUENCE [LARGE SCALE GENOMIC DNA]</scope>
    <source>
        <strain evidence="16 17">CBS 166.37</strain>
    </source>
</reference>
<dbReference type="Gene3D" id="3.40.718.10">
    <property type="entry name" value="Isopropylmalate Dehydrogenase"/>
    <property type="match status" value="1"/>
</dbReference>
<dbReference type="Pfam" id="PF00180">
    <property type="entry name" value="Iso_dh"/>
    <property type="match status" value="1"/>
</dbReference>
<dbReference type="GO" id="GO:0006102">
    <property type="term" value="P:isocitrate metabolic process"/>
    <property type="evidence" value="ECO:0007669"/>
    <property type="project" value="InterPro"/>
</dbReference>
<keyword evidence="4 10" id="KW-0479">Metal-binding</keyword>
<feature type="binding site" evidence="14">
    <location>
        <position position="302"/>
    </location>
    <ligand>
        <name>NADP(+)</name>
        <dbReference type="ChEBI" id="CHEBI:58349"/>
    </ligand>
</feature>
<keyword evidence="6 10" id="KW-0521">NADP</keyword>
<dbReference type="FunFam" id="3.40.718.10:FF:000016">
    <property type="entry name" value="Isocitrate dehydrogenase [NADP]"/>
    <property type="match status" value="1"/>
</dbReference>
<evidence type="ECO:0000256" key="1">
    <source>
        <dbReference type="ARBA" id="ARBA00001936"/>
    </source>
</evidence>
<comment type="cofactor">
    <cofactor evidence="10 13">
        <name>Mg(2+)</name>
        <dbReference type="ChEBI" id="CHEBI:18420"/>
    </cofactor>
    <cofactor evidence="10 13">
        <name>Mn(2+)</name>
        <dbReference type="ChEBI" id="CHEBI:29035"/>
    </cofactor>
    <text evidence="10 13">Binds 1 Mg(2+) or Mn(2+) ion per subunit.</text>
</comment>
<accession>A0A5C3LI29</accession>
<dbReference type="NCBIfam" id="NF006156">
    <property type="entry name" value="PRK08299.1"/>
    <property type="match status" value="1"/>
</dbReference>